<dbReference type="InterPro" id="IPR003782">
    <property type="entry name" value="SCO1/SenC"/>
</dbReference>
<feature type="binding site" evidence="3">
    <location>
        <position position="201"/>
    </location>
    <ligand>
        <name>Cu cation</name>
        <dbReference type="ChEBI" id="CHEBI:23378"/>
    </ligand>
</feature>
<evidence type="ECO:0000259" key="6">
    <source>
        <dbReference type="PROSITE" id="PS51352"/>
    </source>
</evidence>
<keyword evidence="2 3" id="KW-0186">Copper</keyword>
<evidence type="ECO:0000313" key="8">
    <source>
        <dbReference type="Proteomes" id="UP000318093"/>
    </source>
</evidence>
<keyword evidence="5" id="KW-1133">Transmembrane helix</keyword>
<keyword evidence="4" id="KW-1015">Disulfide bond</keyword>
<feature type="disulfide bond" description="Redox-active" evidence="4">
    <location>
        <begin position="103"/>
        <end position="107"/>
    </location>
</feature>
<feature type="domain" description="Thioredoxin" evidence="6">
    <location>
        <begin position="65"/>
        <end position="236"/>
    </location>
</feature>
<accession>A0A537JM10</accession>
<comment type="similarity">
    <text evidence="1">Belongs to the SCO1/2 family.</text>
</comment>
<evidence type="ECO:0000256" key="2">
    <source>
        <dbReference type="ARBA" id="ARBA00023008"/>
    </source>
</evidence>
<protein>
    <submittedName>
        <fullName evidence="7">SCO family protein</fullName>
    </submittedName>
</protein>
<feature type="binding site" evidence="3">
    <location>
        <position position="107"/>
    </location>
    <ligand>
        <name>Cu cation</name>
        <dbReference type="ChEBI" id="CHEBI:23378"/>
    </ligand>
</feature>
<organism evidence="7 8">
    <name type="scientific">Candidatus Segetimicrobium genomatis</name>
    <dbReference type="NCBI Taxonomy" id="2569760"/>
    <lineage>
        <taxon>Bacteria</taxon>
        <taxon>Bacillati</taxon>
        <taxon>Candidatus Sysuimicrobiota</taxon>
        <taxon>Candidatus Sysuimicrobiia</taxon>
        <taxon>Candidatus Sysuimicrobiales</taxon>
        <taxon>Candidatus Segetimicrobiaceae</taxon>
        <taxon>Candidatus Segetimicrobium</taxon>
    </lineage>
</organism>
<keyword evidence="5" id="KW-0812">Transmembrane</keyword>
<dbReference type="InterPro" id="IPR013766">
    <property type="entry name" value="Thioredoxin_domain"/>
</dbReference>
<dbReference type="PANTHER" id="PTHR12151">
    <property type="entry name" value="ELECTRON TRANSPORT PROTIN SCO1/SENC FAMILY MEMBER"/>
    <property type="match status" value="1"/>
</dbReference>
<feature type="transmembrane region" description="Helical" evidence="5">
    <location>
        <begin position="30"/>
        <end position="52"/>
    </location>
</feature>
<dbReference type="EMBL" id="VBAN01000055">
    <property type="protein sequence ID" value="TMI84575.1"/>
    <property type="molecule type" value="Genomic_DNA"/>
</dbReference>
<dbReference type="CDD" id="cd02968">
    <property type="entry name" value="SCO"/>
    <property type="match status" value="1"/>
</dbReference>
<gene>
    <name evidence="7" type="ORF">E6H03_01755</name>
</gene>
<name>A0A537JM10_9BACT</name>
<keyword evidence="3" id="KW-0479">Metal-binding</keyword>
<evidence type="ECO:0000256" key="5">
    <source>
        <dbReference type="SAM" id="Phobius"/>
    </source>
</evidence>
<dbReference type="SUPFAM" id="SSF52833">
    <property type="entry name" value="Thioredoxin-like"/>
    <property type="match status" value="1"/>
</dbReference>
<comment type="caution">
    <text evidence="7">The sequence shown here is derived from an EMBL/GenBank/DDBJ whole genome shotgun (WGS) entry which is preliminary data.</text>
</comment>
<sequence length="238" mass="25531">MAGQEHGDRQGAILQAAAVPQRSPWRRQRLLRAAMATLLAAPVAVAAGWAVAKYAKPPALAGMVVTPPIQAGDFHLKDQHGAVVSMSALRGKVVALTFLYTHCPDACPLIAEMMHTAYRKLGDSARRAAFVAVSVDPQGDTPEAVRTFLATHRVDSELAYLTGSFAELKAVWGGYYIGTDARDFTAKTASKGPPSPQLVGHSALVYVIDPRGEIRVILPSNFDPNDLVTDVRILAPRR</sequence>
<evidence type="ECO:0000313" key="7">
    <source>
        <dbReference type="EMBL" id="TMI84575.1"/>
    </source>
</evidence>
<dbReference type="GO" id="GO:0046872">
    <property type="term" value="F:metal ion binding"/>
    <property type="evidence" value="ECO:0007669"/>
    <property type="project" value="UniProtKB-KW"/>
</dbReference>
<feature type="binding site" evidence="3">
    <location>
        <position position="103"/>
    </location>
    <ligand>
        <name>Cu cation</name>
        <dbReference type="ChEBI" id="CHEBI:23378"/>
    </ligand>
</feature>
<reference evidence="7 8" key="1">
    <citation type="journal article" date="2019" name="Nat. Microbiol.">
        <title>Mediterranean grassland soil C-N compound turnover is dependent on rainfall and depth, and is mediated by genomically divergent microorganisms.</title>
        <authorList>
            <person name="Diamond S."/>
            <person name="Andeer P.F."/>
            <person name="Li Z."/>
            <person name="Crits-Christoph A."/>
            <person name="Burstein D."/>
            <person name="Anantharaman K."/>
            <person name="Lane K.R."/>
            <person name="Thomas B.C."/>
            <person name="Pan C."/>
            <person name="Northen T.R."/>
            <person name="Banfield J.F."/>
        </authorList>
    </citation>
    <scope>NUCLEOTIDE SEQUENCE [LARGE SCALE GENOMIC DNA]</scope>
    <source>
        <strain evidence="7">NP_6</strain>
    </source>
</reference>
<dbReference type="InterPro" id="IPR036249">
    <property type="entry name" value="Thioredoxin-like_sf"/>
</dbReference>
<keyword evidence="5" id="KW-0472">Membrane</keyword>
<evidence type="ECO:0000256" key="1">
    <source>
        <dbReference type="ARBA" id="ARBA00010996"/>
    </source>
</evidence>
<dbReference type="Proteomes" id="UP000318093">
    <property type="component" value="Unassembled WGS sequence"/>
</dbReference>
<evidence type="ECO:0000256" key="4">
    <source>
        <dbReference type="PIRSR" id="PIRSR603782-2"/>
    </source>
</evidence>
<evidence type="ECO:0000256" key="3">
    <source>
        <dbReference type="PIRSR" id="PIRSR603782-1"/>
    </source>
</evidence>
<dbReference type="AlphaFoldDB" id="A0A537JM10"/>
<dbReference type="Pfam" id="PF02630">
    <property type="entry name" value="SCO1-SenC"/>
    <property type="match status" value="1"/>
</dbReference>
<proteinExistence type="inferred from homology"/>
<dbReference type="PANTHER" id="PTHR12151:SF25">
    <property type="entry name" value="LINALOOL DEHYDRATASE_ISOMERASE DOMAIN-CONTAINING PROTEIN"/>
    <property type="match status" value="1"/>
</dbReference>
<dbReference type="PROSITE" id="PS51352">
    <property type="entry name" value="THIOREDOXIN_2"/>
    <property type="match status" value="1"/>
</dbReference>
<dbReference type="Gene3D" id="3.40.30.10">
    <property type="entry name" value="Glutaredoxin"/>
    <property type="match status" value="1"/>
</dbReference>